<evidence type="ECO:0000256" key="4">
    <source>
        <dbReference type="PROSITE-ProRule" id="PRU00335"/>
    </source>
</evidence>
<organism evidence="6 7">
    <name type="scientific">Georgenia satyanarayanai</name>
    <dbReference type="NCBI Taxonomy" id="860221"/>
    <lineage>
        <taxon>Bacteria</taxon>
        <taxon>Bacillati</taxon>
        <taxon>Actinomycetota</taxon>
        <taxon>Actinomycetes</taxon>
        <taxon>Micrococcales</taxon>
        <taxon>Bogoriellaceae</taxon>
        <taxon>Georgenia</taxon>
    </lineage>
</organism>
<keyword evidence="2 4" id="KW-0238">DNA-binding</keyword>
<dbReference type="GO" id="GO:0000976">
    <property type="term" value="F:transcription cis-regulatory region binding"/>
    <property type="evidence" value="ECO:0007669"/>
    <property type="project" value="TreeGrafter"/>
</dbReference>
<dbReference type="EMBL" id="UETB01000003">
    <property type="protein sequence ID" value="SSA39831.1"/>
    <property type="molecule type" value="Genomic_DNA"/>
</dbReference>
<feature type="DNA-binding region" description="H-T-H motif" evidence="4">
    <location>
        <begin position="38"/>
        <end position="57"/>
    </location>
</feature>
<evidence type="ECO:0000256" key="3">
    <source>
        <dbReference type="ARBA" id="ARBA00023163"/>
    </source>
</evidence>
<evidence type="ECO:0000259" key="5">
    <source>
        <dbReference type="PROSITE" id="PS50977"/>
    </source>
</evidence>
<dbReference type="PANTHER" id="PTHR30055:SF234">
    <property type="entry name" value="HTH-TYPE TRANSCRIPTIONAL REGULATOR BETI"/>
    <property type="match status" value="1"/>
</dbReference>
<gene>
    <name evidence="6" type="ORF">SAMN05216184_10320</name>
</gene>
<name>A0A2Y9A5T6_9MICO</name>
<evidence type="ECO:0000256" key="2">
    <source>
        <dbReference type="ARBA" id="ARBA00023125"/>
    </source>
</evidence>
<dbReference type="AlphaFoldDB" id="A0A2Y9A5T6"/>
<dbReference type="OrthoDB" id="7252896at2"/>
<accession>A0A2Y9A5T6</accession>
<dbReference type="SUPFAM" id="SSF46689">
    <property type="entry name" value="Homeodomain-like"/>
    <property type="match status" value="1"/>
</dbReference>
<dbReference type="RefSeq" id="WP_110851703.1">
    <property type="nucleotide sequence ID" value="NZ_QKLZ01000003.1"/>
</dbReference>
<keyword evidence="3" id="KW-0804">Transcription</keyword>
<dbReference type="GO" id="GO:0003700">
    <property type="term" value="F:DNA-binding transcription factor activity"/>
    <property type="evidence" value="ECO:0007669"/>
    <property type="project" value="TreeGrafter"/>
</dbReference>
<protein>
    <submittedName>
        <fullName evidence="6">Transcriptional regulator, TetR family</fullName>
    </submittedName>
</protein>
<feature type="domain" description="HTH tetR-type" evidence="5">
    <location>
        <begin position="15"/>
        <end position="75"/>
    </location>
</feature>
<dbReference type="InterPro" id="IPR036271">
    <property type="entry name" value="Tet_transcr_reg_TetR-rel_C_sf"/>
</dbReference>
<dbReference type="SUPFAM" id="SSF48498">
    <property type="entry name" value="Tetracyclin repressor-like, C-terminal domain"/>
    <property type="match status" value="1"/>
</dbReference>
<dbReference type="Pfam" id="PF00440">
    <property type="entry name" value="TetR_N"/>
    <property type="match status" value="1"/>
</dbReference>
<dbReference type="InterPro" id="IPR050109">
    <property type="entry name" value="HTH-type_TetR-like_transc_reg"/>
</dbReference>
<dbReference type="PRINTS" id="PR00455">
    <property type="entry name" value="HTHTETR"/>
</dbReference>
<keyword evidence="1" id="KW-0805">Transcription regulation</keyword>
<reference evidence="6 7" key="1">
    <citation type="submission" date="2016-10" db="EMBL/GenBank/DDBJ databases">
        <authorList>
            <person name="Cai Z."/>
        </authorList>
    </citation>
    <scope>NUCLEOTIDE SEQUENCE [LARGE SCALE GENOMIC DNA]</scope>
    <source>
        <strain evidence="6 7">CGMCC 1.10826</strain>
    </source>
</reference>
<evidence type="ECO:0000313" key="6">
    <source>
        <dbReference type="EMBL" id="SSA39831.1"/>
    </source>
</evidence>
<proteinExistence type="predicted"/>
<evidence type="ECO:0000256" key="1">
    <source>
        <dbReference type="ARBA" id="ARBA00023015"/>
    </source>
</evidence>
<dbReference type="PANTHER" id="PTHR30055">
    <property type="entry name" value="HTH-TYPE TRANSCRIPTIONAL REGULATOR RUTR"/>
    <property type="match status" value="1"/>
</dbReference>
<dbReference type="InterPro" id="IPR009057">
    <property type="entry name" value="Homeodomain-like_sf"/>
</dbReference>
<keyword evidence="7" id="KW-1185">Reference proteome</keyword>
<evidence type="ECO:0000313" key="7">
    <source>
        <dbReference type="Proteomes" id="UP000250222"/>
    </source>
</evidence>
<dbReference type="PROSITE" id="PS50977">
    <property type="entry name" value="HTH_TETR_2"/>
    <property type="match status" value="1"/>
</dbReference>
<dbReference type="InterPro" id="IPR001647">
    <property type="entry name" value="HTH_TetR"/>
</dbReference>
<sequence>MPQLPDPLSRRDRQRQTREALIFAARAVFSRDGYHRANLEVIAREAGFSKGAVYSNFENKAALFLAVQDTNMEAALAEAWDPFERVEEMPQAVPGGVSEEDLTAAMTGFALATLEFIAVAARDETLRAEMASRMQRLLDAYTEVVRQQRVEGDPMSVEELGALSAALDQGAGLLLLSGTGAVDARLLRAGVRRLIDPARAAESGSDDADVGPGMHDQEVRARIAAELRDQQS</sequence>
<dbReference type="Proteomes" id="UP000250222">
    <property type="component" value="Unassembled WGS sequence"/>
</dbReference>
<dbReference type="Gene3D" id="1.10.357.10">
    <property type="entry name" value="Tetracycline Repressor, domain 2"/>
    <property type="match status" value="1"/>
</dbReference>